<keyword evidence="6 8" id="KW-1133">Transmembrane helix</keyword>
<feature type="transmembrane region" description="Helical" evidence="8">
    <location>
        <begin position="491"/>
        <end position="509"/>
    </location>
</feature>
<feature type="transmembrane region" description="Helical" evidence="8">
    <location>
        <begin position="119"/>
        <end position="140"/>
    </location>
</feature>
<evidence type="ECO:0000256" key="3">
    <source>
        <dbReference type="ARBA" id="ARBA00022448"/>
    </source>
</evidence>
<accession>A0A846N2Q1</accession>
<evidence type="ECO:0000256" key="2">
    <source>
        <dbReference type="ARBA" id="ARBA00008537"/>
    </source>
</evidence>
<feature type="transmembrane region" description="Helical" evidence="8">
    <location>
        <begin position="347"/>
        <end position="364"/>
    </location>
</feature>
<dbReference type="Pfam" id="PF07690">
    <property type="entry name" value="MFS_1"/>
    <property type="match status" value="1"/>
</dbReference>
<comment type="subcellular location">
    <subcellularLocation>
        <location evidence="1">Cell membrane</location>
        <topology evidence="1">Multi-pass membrane protein</topology>
    </subcellularLocation>
</comment>
<evidence type="ECO:0000256" key="7">
    <source>
        <dbReference type="ARBA" id="ARBA00023136"/>
    </source>
</evidence>
<dbReference type="PANTHER" id="PTHR42718:SF9">
    <property type="entry name" value="MAJOR FACILITATOR SUPERFAMILY MULTIDRUG TRANSPORTER MFSC"/>
    <property type="match status" value="1"/>
</dbReference>
<keyword evidence="3" id="KW-0813">Transport</keyword>
<keyword evidence="5 8" id="KW-0812">Transmembrane</keyword>
<feature type="domain" description="Major facilitator superfamily (MFS) profile" evidence="9">
    <location>
        <begin position="28"/>
        <end position="513"/>
    </location>
</feature>
<feature type="transmembrane region" description="Helical" evidence="8">
    <location>
        <begin position="152"/>
        <end position="170"/>
    </location>
</feature>
<dbReference type="Gene3D" id="1.20.1250.20">
    <property type="entry name" value="MFS general substrate transporter like domains"/>
    <property type="match status" value="1"/>
</dbReference>
<keyword evidence="11" id="KW-1185">Reference proteome</keyword>
<dbReference type="SUPFAM" id="SSF103473">
    <property type="entry name" value="MFS general substrate transporter"/>
    <property type="match status" value="1"/>
</dbReference>
<dbReference type="PANTHER" id="PTHR42718">
    <property type="entry name" value="MAJOR FACILITATOR SUPERFAMILY MULTIDRUG TRANSPORTER MFSC"/>
    <property type="match status" value="1"/>
</dbReference>
<comment type="caution">
    <text evidence="10">The sequence shown here is derived from an EMBL/GenBank/DDBJ whole genome shotgun (WGS) entry which is preliminary data.</text>
</comment>
<feature type="transmembrane region" description="Helical" evidence="8">
    <location>
        <begin position="94"/>
        <end position="113"/>
    </location>
</feature>
<comment type="similarity">
    <text evidence="2">Belongs to the major facilitator superfamily. EmrB family.</text>
</comment>
<reference evidence="10 11" key="1">
    <citation type="submission" date="2020-03" db="EMBL/GenBank/DDBJ databases">
        <title>Genomic Encyclopedia of Type Strains, Phase IV (KMG-IV): sequencing the most valuable type-strain genomes for metagenomic binning, comparative biology and taxonomic classification.</title>
        <authorList>
            <person name="Goeker M."/>
        </authorList>
    </citation>
    <scope>NUCLEOTIDE SEQUENCE [LARGE SCALE GENOMIC DNA]</scope>
    <source>
        <strain evidence="10 11">DSM 19867</strain>
    </source>
</reference>
<dbReference type="InterPro" id="IPR004638">
    <property type="entry name" value="EmrB-like"/>
</dbReference>
<evidence type="ECO:0000256" key="5">
    <source>
        <dbReference type="ARBA" id="ARBA00022692"/>
    </source>
</evidence>
<organism evidence="10 11">
    <name type="scientific">Rhizomicrobium palustre</name>
    <dbReference type="NCBI Taxonomy" id="189966"/>
    <lineage>
        <taxon>Bacteria</taxon>
        <taxon>Pseudomonadati</taxon>
        <taxon>Pseudomonadota</taxon>
        <taxon>Alphaproteobacteria</taxon>
        <taxon>Micropepsales</taxon>
        <taxon>Micropepsaceae</taxon>
        <taxon>Rhizomicrobium</taxon>
    </lineage>
</organism>
<evidence type="ECO:0000313" key="11">
    <source>
        <dbReference type="Proteomes" id="UP000570514"/>
    </source>
</evidence>
<evidence type="ECO:0000259" key="9">
    <source>
        <dbReference type="PROSITE" id="PS50850"/>
    </source>
</evidence>
<dbReference type="GO" id="GO:0022857">
    <property type="term" value="F:transmembrane transporter activity"/>
    <property type="evidence" value="ECO:0007669"/>
    <property type="project" value="InterPro"/>
</dbReference>
<evidence type="ECO:0000256" key="1">
    <source>
        <dbReference type="ARBA" id="ARBA00004651"/>
    </source>
</evidence>
<evidence type="ECO:0000256" key="8">
    <source>
        <dbReference type="SAM" id="Phobius"/>
    </source>
</evidence>
<dbReference type="Gene3D" id="1.20.1720.10">
    <property type="entry name" value="Multidrug resistance protein D"/>
    <property type="match status" value="1"/>
</dbReference>
<dbReference type="AlphaFoldDB" id="A0A846N2Q1"/>
<evidence type="ECO:0000256" key="6">
    <source>
        <dbReference type="ARBA" id="ARBA00022989"/>
    </source>
</evidence>
<feature type="transmembrane region" description="Helical" evidence="8">
    <location>
        <begin position="313"/>
        <end position="335"/>
    </location>
</feature>
<dbReference type="Proteomes" id="UP000570514">
    <property type="component" value="Unassembled WGS sequence"/>
</dbReference>
<feature type="transmembrane region" description="Helical" evidence="8">
    <location>
        <begin position="384"/>
        <end position="403"/>
    </location>
</feature>
<feature type="transmembrane region" description="Helical" evidence="8">
    <location>
        <begin position="64"/>
        <end position="87"/>
    </location>
</feature>
<dbReference type="InterPro" id="IPR020846">
    <property type="entry name" value="MFS_dom"/>
</dbReference>
<dbReference type="CDD" id="cd17503">
    <property type="entry name" value="MFS_LmrB_MDR_like"/>
    <property type="match status" value="1"/>
</dbReference>
<proteinExistence type="inferred from homology"/>
<evidence type="ECO:0000313" key="10">
    <source>
        <dbReference type="EMBL" id="NIK89765.1"/>
    </source>
</evidence>
<feature type="transmembrane region" description="Helical" evidence="8">
    <location>
        <begin position="287"/>
        <end position="307"/>
    </location>
</feature>
<dbReference type="RefSeq" id="WP_208414893.1">
    <property type="nucleotide sequence ID" value="NZ_BAAADC010000001.1"/>
</dbReference>
<feature type="transmembrane region" description="Helical" evidence="8">
    <location>
        <begin position="213"/>
        <end position="232"/>
    </location>
</feature>
<feature type="transmembrane region" description="Helical" evidence="8">
    <location>
        <begin position="25"/>
        <end position="52"/>
    </location>
</feature>
<dbReference type="PROSITE" id="PS50850">
    <property type="entry name" value="MFS"/>
    <property type="match status" value="1"/>
</dbReference>
<dbReference type="InterPro" id="IPR011701">
    <property type="entry name" value="MFS"/>
</dbReference>
<sequence>MSSASAAASAGAHGHSHEHYGRTELIIVVMCSMTGTLMQALDTTIANVALPYMRGSLSASQDQITWVLTSYIVAAAVMTAPVGWLAARFGKKNILLVSMIGFTVASMLCGMATDLSEIVVFRLLQGVFGAALAPLSQSVMIDLFPIEKRAQVMAIWGIGVMLGPILGPTLGGYLTDAYSWRWVFYVNVPFGIAATLGLWLVFKDTNRNEGLKFDWSGFLFMAVGMGSLQLMLDRGETQDWFSSLEIIIYAVLTGLGIYLFMVHLFLGKAPFLPRKMFADRNFSFSQIVMFVVGAVLLASSALMPPFLQNLGGYSVLQTGLLLGPRGFGTIGAMILVGRIANFTDPRVLMTIGVTCVAWSLWQMAQWTPSVDYWELLYVSTVQGFGFGMVFVPLNLVAFATLPGQFRTDGSAFMNLVRNVGSAIGVSVSTTVLTNSLQAIRSDLVRFATPFNRGLGVNGEALYYNLQLPTGQAGFNGLISLRAAIEAYANDFLFMFYLTLIMYPLIWLMRRPSFTSGAQRPAVEAME</sequence>
<keyword evidence="7 8" id="KW-0472">Membrane</keyword>
<name>A0A846N2Q1_9PROT</name>
<feature type="transmembrane region" description="Helical" evidence="8">
    <location>
        <begin position="182"/>
        <end position="201"/>
    </location>
</feature>
<feature type="transmembrane region" description="Helical" evidence="8">
    <location>
        <begin position="244"/>
        <end position="266"/>
    </location>
</feature>
<protein>
    <submittedName>
        <fullName evidence="10">DHA2 family multidrug resistance protein</fullName>
    </submittedName>
</protein>
<keyword evidence="4" id="KW-1003">Cell membrane</keyword>
<dbReference type="GO" id="GO:0005886">
    <property type="term" value="C:plasma membrane"/>
    <property type="evidence" value="ECO:0007669"/>
    <property type="project" value="UniProtKB-SubCell"/>
</dbReference>
<dbReference type="InterPro" id="IPR036259">
    <property type="entry name" value="MFS_trans_sf"/>
</dbReference>
<dbReference type="NCBIfam" id="TIGR00711">
    <property type="entry name" value="efflux_EmrB"/>
    <property type="match status" value="1"/>
</dbReference>
<dbReference type="EMBL" id="JAASRM010000001">
    <property type="protein sequence ID" value="NIK89765.1"/>
    <property type="molecule type" value="Genomic_DNA"/>
</dbReference>
<gene>
    <name evidence="10" type="ORF">FHS83_003083</name>
</gene>
<evidence type="ECO:0000256" key="4">
    <source>
        <dbReference type="ARBA" id="ARBA00022475"/>
    </source>
</evidence>